<reference evidence="13 14" key="1">
    <citation type="submission" date="2020-07" db="EMBL/GenBank/DDBJ databases">
        <title>Sequencing the genomes of 1000 actinobacteria strains.</title>
        <authorList>
            <person name="Klenk H.-P."/>
        </authorList>
    </citation>
    <scope>NUCLEOTIDE SEQUENCE [LARGE SCALE GENOMIC DNA]</scope>
    <source>
        <strain evidence="13 14">DSM 29531</strain>
    </source>
</reference>
<feature type="active site" evidence="10 11">
    <location>
        <position position="82"/>
    </location>
</feature>
<comment type="cofactor">
    <cofactor evidence="10">
        <name>Mn(2+)</name>
        <dbReference type="ChEBI" id="CHEBI:29035"/>
    </cofactor>
    <text evidence="10">Binds 1 Mn(2+) ion per subunit.</text>
</comment>
<evidence type="ECO:0000256" key="1">
    <source>
        <dbReference type="ARBA" id="ARBA00004826"/>
    </source>
</evidence>
<dbReference type="GO" id="GO:0050992">
    <property type="term" value="P:dimethylallyl diphosphate biosynthetic process"/>
    <property type="evidence" value="ECO:0007669"/>
    <property type="project" value="UniProtKB-UniRule"/>
</dbReference>
<dbReference type="GO" id="GO:0008299">
    <property type="term" value="P:isoprenoid biosynthetic process"/>
    <property type="evidence" value="ECO:0007669"/>
    <property type="project" value="UniProtKB-UniRule"/>
</dbReference>
<feature type="domain" description="Nudix hydrolase" evidence="12">
    <location>
        <begin position="45"/>
        <end position="179"/>
    </location>
</feature>
<keyword evidence="6 10" id="KW-0460">Magnesium</keyword>
<comment type="catalytic activity">
    <reaction evidence="10">
        <text>isopentenyl diphosphate = dimethylallyl diphosphate</text>
        <dbReference type="Rhea" id="RHEA:23284"/>
        <dbReference type="ChEBI" id="CHEBI:57623"/>
        <dbReference type="ChEBI" id="CHEBI:128769"/>
        <dbReference type="EC" id="5.3.3.2"/>
    </reaction>
</comment>
<evidence type="ECO:0000256" key="11">
    <source>
        <dbReference type="PIRSR" id="PIRSR018427-1"/>
    </source>
</evidence>
<evidence type="ECO:0000313" key="13">
    <source>
        <dbReference type="EMBL" id="NYJ76070.1"/>
    </source>
</evidence>
<dbReference type="NCBIfam" id="TIGR02150">
    <property type="entry name" value="IPP_isom_1"/>
    <property type="match status" value="1"/>
</dbReference>
<dbReference type="PANTHER" id="PTHR10885">
    <property type="entry name" value="ISOPENTENYL-DIPHOSPHATE DELTA-ISOMERASE"/>
    <property type="match status" value="1"/>
</dbReference>
<feature type="binding site" evidence="10">
    <location>
        <position position="84"/>
    </location>
    <ligand>
        <name>Mn(2+)</name>
        <dbReference type="ChEBI" id="CHEBI:29035"/>
    </ligand>
</feature>
<evidence type="ECO:0000256" key="8">
    <source>
        <dbReference type="ARBA" id="ARBA00023229"/>
    </source>
</evidence>
<feature type="binding site" evidence="10">
    <location>
        <position position="128"/>
    </location>
    <ligand>
        <name>Mn(2+)</name>
        <dbReference type="ChEBI" id="CHEBI:29035"/>
    </ligand>
</feature>
<comment type="similarity">
    <text evidence="2 10">Belongs to the IPP isomerase type 1 family.</text>
</comment>
<dbReference type="CDD" id="cd02885">
    <property type="entry name" value="NUDIX_IPP_Isomerase"/>
    <property type="match status" value="1"/>
</dbReference>
<dbReference type="PANTHER" id="PTHR10885:SF0">
    <property type="entry name" value="ISOPENTENYL-DIPHOSPHATE DELTA-ISOMERASE"/>
    <property type="match status" value="1"/>
</dbReference>
<keyword evidence="14" id="KW-1185">Reference proteome</keyword>
<dbReference type="InterPro" id="IPR011876">
    <property type="entry name" value="IsopentenylPP_isomerase_typ1"/>
</dbReference>
<evidence type="ECO:0000256" key="6">
    <source>
        <dbReference type="ARBA" id="ARBA00022842"/>
    </source>
</evidence>
<protein>
    <recommendedName>
        <fullName evidence="3 10">Isopentenyl-diphosphate Delta-isomerase</fullName>
        <shortName evidence="10">IPP isomerase</shortName>
        <ecNumber evidence="3 10">5.3.3.2</ecNumber>
    </recommendedName>
    <alternativeName>
        <fullName evidence="10">IPP:DMAPP isomerase</fullName>
    </alternativeName>
    <alternativeName>
        <fullName evidence="10">Isopentenyl pyrophosphate isomerase</fullName>
    </alternativeName>
</protein>
<accession>A0A853DN80</accession>
<evidence type="ECO:0000256" key="7">
    <source>
        <dbReference type="ARBA" id="ARBA00023211"/>
    </source>
</evidence>
<keyword evidence="5 10" id="KW-0479">Metal-binding</keyword>
<dbReference type="Proteomes" id="UP000571817">
    <property type="component" value="Unassembled WGS sequence"/>
</dbReference>
<dbReference type="EMBL" id="JACCFW010000001">
    <property type="protein sequence ID" value="NYJ76070.1"/>
    <property type="molecule type" value="Genomic_DNA"/>
</dbReference>
<dbReference type="InterPro" id="IPR000086">
    <property type="entry name" value="NUDIX_hydrolase_dom"/>
</dbReference>
<evidence type="ECO:0000256" key="4">
    <source>
        <dbReference type="ARBA" id="ARBA00022490"/>
    </source>
</evidence>
<sequence length="208" mass="22906">MDARQHDDGRRPGTGVQTEQVVLVDPAGNAIGSHDKHTVHGADTPLHLGFSCYIFDDRDRLLVTRRSLHKRTFGGVWTNSVCGHPAPGETLRAAVMRRVRRELGLAIGLPRLVLADFSYYASMHSIAENELCPVLVAHALGSRPHLDPDEVADLQWEPWTRFASQVASGERIVSPWCREQVEALAGLGDSPDRWPNASPGLLPAAVRW</sequence>
<dbReference type="EC" id="5.3.3.2" evidence="3 10"/>
<dbReference type="InterPro" id="IPR056375">
    <property type="entry name" value="Idi_bact"/>
</dbReference>
<keyword evidence="7 10" id="KW-0464">Manganese</keyword>
<evidence type="ECO:0000256" key="5">
    <source>
        <dbReference type="ARBA" id="ARBA00022723"/>
    </source>
</evidence>
<dbReference type="GO" id="GO:0046872">
    <property type="term" value="F:metal ion binding"/>
    <property type="evidence" value="ECO:0007669"/>
    <property type="project" value="UniProtKB-KW"/>
</dbReference>
<evidence type="ECO:0000256" key="2">
    <source>
        <dbReference type="ARBA" id="ARBA00007579"/>
    </source>
</evidence>
<organism evidence="13 14">
    <name type="scientific">Allobranchiibius huperziae</name>
    <dbReference type="NCBI Taxonomy" id="1874116"/>
    <lineage>
        <taxon>Bacteria</taxon>
        <taxon>Bacillati</taxon>
        <taxon>Actinomycetota</taxon>
        <taxon>Actinomycetes</taxon>
        <taxon>Micrococcales</taxon>
        <taxon>Dermacoccaceae</taxon>
        <taxon>Allobranchiibius</taxon>
    </lineage>
</organism>
<dbReference type="GO" id="GO:0005737">
    <property type="term" value="C:cytoplasm"/>
    <property type="evidence" value="ECO:0007669"/>
    <property type="project" value="UniProtKB-SubCell"/>
</dbReference>
<dbReference type="UniPathway" id="UPA00059">
    <property type="reaction ID" value="UER00104"/>
</dbReference>
<keyword evidence="8 10" id="KW-0414">Isoprene biosynthesis</keyword>
<dbReference type="AlphaFoldDB" id="A0A853DN80"/>
<dbReference type="RefSeq" id="WP_179483171.1">
    <property type="nucleotide sequence ID" value="NZ_JACCFW010000001.1"/>
</dbReference>
<dbReference type="InterPro" id="IPR015797">
    <property type="entry name" value="NUDIX_hydrolase-like_dom_sf"/>
</dbReference>
<evidence type="ECO:0000256" key="3">
    <source>
        <dbReference type="ARBA" id="ARBA00012057"/>
    </source>
</evidence>
<comment type="caution">
    <text evidence="13">The sequence shown here is derived from an EMBL/GenBank/DDBJ whole genome shotgun (WGS) entry which is preliminary data.</text>
</comment>
<comment type="function">
    <text evidence="10">Catalyzes the 1,3-allylic rearrangement of the homoallylic substrate isopentenyl (IPP) to its highly electrophilic allylic isomer, dimethylallyl diphosphate (DMAPP).</text>
</comment>
<gene>
    <name evidence="10" type="primary">idi</name>
    <name evidence="13" type="ORF">HNR15_003033</name>
</gene>
<evidence type="ECO:0000259" key="12">
    <source>
        <dbReference type="PROSITE" id="PS51462"/>
    </source>
</evidence>
<dbReference type="Gene3D" id="3.90.79.10">
    <property type="entry name" value="Nucleoside Triphosphate Pyrophosphohydrolase"/>
    <property type="match status" value="1"/>
</dbReference>
<comment type="subcellular location">
    <subcellularLocation>
        <location evidence="10">Cytoplasm</location>
    </subcellularLocation>
</comment>
<name>A0A853DN80_9MICO</name>
<keyword evidence="4 10" id="KW-0963">Cytoplasm</keyword>
<feature type="binding site" evidence="10">
    <location>
        <position position="47"/>
    </location>
    <ligand>
        <name>Mn(2+)</name>
        <dbReference type="ChEBI" id="CHEBI:29035"/>
    </ligand>
</feature>
<feature type="active site" evidence="10 11">
    <location>
        <position position="130"/>
    </location>
</feature>
<dbReference type="PIRSF" id="PIRSF018427">
    <property type="entry name" value="Isopntndiph_ism"/>
    <property type="match status" value="1"/>
</dbReference>
<feature type="binding site" evidence="10">
    <location>
        <position position="130"/>
    </location>
    <ligand>
        <name>Mn(2+)</name>
        <dbReference type="ChEBI" id="CHEBI:29035"/>
    </ligand>
</feature>
<feature type="binding site" evidence="10">
    <location>
        <position position="102"/>
    </location>
    <ligand>
        <name>Mg(2+)</name>
        <dbReference type="ChEBI" id="CHEBI:18420"/>
    </ligand>
</feature>
<dbReference type="PROSITE" id="PS51462">
    <property type="entry name" value="NUDIX"/>
    <property type="match status" value="1"/>
</dbReference>
<evidence type="ECO:0000313" key="14">
    <source>
        <dbReference type="Proteomes" id="UP000571817"/>
    </source>
</evidence>
<keyword evidence="9 10" id="KW-0413">Isomerase</keyword>
<dbReference type="GO" id="GO:0004452">
    <property type="term" value="F:isopentenyl-diphosphate delta-isomerase activity"/>
    <property type="evidence" value="ECO:0007669"/>
    <property type="project" value="UniProtKB-UniRule"/>
</dbReference>
<feature type="binding site" evidence="10">
    <location>
        <position position="40"/>
    </location>
    <ligand>
        <name>Mn(2+)</name>
        <dbReference type="ChEBI" id="CHEBI:29035"/>
    </ligand>
</feature>
<evidence type="ECO:0000256" key="10">
    <source>
        <dbReference type="HAMAP-Rule" id="MF_00202"/>
    </source>
</evidence>
<comment type="cofactor">
    <cofactor evidence="10">
        <name>Mg(2+)</name>
        <dbReference type="ChEBI" id="CHEBI:18420"/>
    </cofactor>
    <text evidence="10">Binds 1 Mg(2+) ion per subunit. The magnesium ion binds only when substrate is bound.</text>
</comment>
<evidence type="ECO:0000256" key="9">
    <source>
        <dbReference type="ARBA" id="ARBA00023235"/>
    </source>
</evidence>
<dbReference type="Pfam" id="PF00293">
    <property type="entry name" value="NUDIX"/>
    <property type="match status" value="1"/>
</dbReference>
<comment type="pathway">
    <text evidence="1 10">Isoprenoid biosynthesis; dimethylallyl diphosphate biosynthesis; dimethylallyl diphosphate from isopentenyl diphosphate: step 1/1.</text>
</comment>
<dbReference type="NCBIfam" id="NF002995">
    <property type="entry name" value="PRK03759.1"/>
    <property type="match status" value="1"/>
</dbReference>
<dbReference type="SUPFAM" id="SSF55811">
    <property type="entry name" value="Nudix"/>
    <property type="match status" value="1"/>
</dbReference>
<proteinExistence type="inferred from homology"/>
<dbReference type="HAMAP" id="MF_00202">
    <property type="entry name" value="Idi"/>
    <property type="match status" value="1"/>
</dbReference>